<organism evidence="1 2">
    <name type="scientific">Leptidea sinapis</name>
    <dbReference type="NCBI Taxonomy" id="189913"/>
    <lineage>
        <taxon>Eukaryota</taxon>
        <taxon>Metazoa</taxon>
        <taxon>Ecdysozoa</taxon>
        <taxon>Arthropoda</taxon>
        <taxon>Hexapoda</taxon>
        <taxon>Insecta</taxon>
        <taxon>Pterygota</taxon>
        <taxon>Neoptera</taxon>
        <taxon>Endopterygota</taxon>
        <taxon>Lepidoptera</taxon>
        <taxon>Glossata</taxon>
        <taxon>Ditrysia</taxon>
        <taxon>Papilionoidea</taxon>
        <taxon>Pieridae</taxon>
        <taxon>Dismorphiinae</taxon>
        <taxon>Leptidea</taxon>
    </lineage>
</organism>
<dbReference type="AlphaFoldDB" id="A0A5E4QU59"/>
<evidence type="ECO:0000313" key="2">
    <source>
        <dbReference type="Proteomes" id="UP000324832"/>
    </source>
</evidence>
<dbReference type="Proteomes" id="UP000324832">
    <property type="component" value="Unassembled WGS sequence"/>
</dbReference>
<accession>A0A5E4QU59</accession>
<name>A0A5E4QU59_9NEOP</name>
<sequence>MLLVEPLEAAGPPCAAPLHLPMSLTKLNFPDYNKVKTYENSDTDNRLNYEDALNVARLTYEQSMSAVEMRALMISFNEHITSFIESPAGSTLAAMLDPAQAHLVQLPTRDAHKKLIDTFHLLS</sequence>
<dbReference type="EMBL" id="FZQP02005443">
    <property type="protein sequence ID" value="VVD01547.1"/>
    <property type="molecule type" value="Genomic_DNA"/>
</dbReference>
<evidence type="ECO:0000313" key="1">
    <source>
        <dbReference type="EMBL" id="VVD01547.1"/>
    </source>
</evidence>
<gene>
    <name evidence="1" type="ORF">LSINAPIS_LOCUS11938</name>
</gene>
<protein>
    <submittedName>
        <fullName evidence="1">Uncharacterized protein</fullName>
    </submittedName>
</protein>
<keyword evidence="2" id="KW-1185">Reference proteome</keyword>
<reference evidence="1 2" key="1">
    <citation type="submission" date="2017-07" db="EMBL/GenBank/DDBJ databases">
        <authorList>
            <person name="Talla V."/>
            <person name="Backstrom N."/>
        </authorList>
    </citation>
    <scope>NUCLEOTIDE SEQUENCE [LARGE SCALE GENOMIC DNA]</scope>
</reference>
<proteinExistence type="predicted"/>